<dbReference type="PANTHER" id="PTHR43390">
    <property type="entry name" value="SIGNAL PEPTIDASE I"/>
    <property type="match status" value="1"/>
</dbReference>
<dbReference type="EC" id="3.4.21.89" evidence="3 7"/>
<name>A0A518C4V6_9BACT</name>
<dbReference type="SUPFAM" id="SSF51306">
    <property type="entry name" value="LexA/Signal peptidase"/>
    <property type="match status" value="1"/>
</dbReference>
<comment type="similarity">
    <text evidence="2 7">Belongs to the peptidase S26 family.</text>
</comment>
<dbReference type="InterPro" id="IPR019533">
    <property type="entry name" value="Peptidase_S26"/>
</dbReference>
<feature type="domain" description="Peptidase S26" evidence="8">
    <location>
        <begin position="27"/>
        <end position="188"/>
    </location>
</feature>
<comment type="catalytic activity">
    <reaction evidence="1 7">
        <text>Cleavage of hydrophobic, N-terminal signal or leader sequences from secreted and periplasmic proteins.</text>
        <dbReference type="EC" id="3.4.21.89"/>
    </reaction>
</comment>
<gene>
    <name evidence="9" type="primary">sipV</name>
    <name evidence="9" type="ORF">Pan97_12640</name>
</gene>
<feature type="active site" evidence="6">
    <location>
        <position position="56"/>
    </location>
</feature>
<organism evidence="9 10">
    <name type="scientific">Bremerella volcania</name>
    <dbReference type="NCBI Taxonomy" id="2527984"/>
    <lineage>
        <taxon>Bacteria</taxon>
        <taxon>Pseudomonadati</taxon>
        <taxon>Planctomycetota</taxon>
        <taxon>Planctomycetia</taxon>
        <taxon>Pirellulales</taxon>
        <taxon>Pirellulaceae</taxon>
        <taxon>Bremerella</taxon>
    </lineage>
</organism>
<dbReference type="PROSITE" id="PS00760">
    <property type="entry name" value="SPASE_I_2"/>
    <property type="match status" value="1"/>
</dbReference>
<evidence type="ECO:0000256" key="2">
    <source>
        <dbReference type="ARBA" id="ARBA00009370"/>
    </source>
</evidence>
<protein>
    <recommendedName>
        <fullName evidence="4 7">Signal peptidase I</fullName>
        <ecNumber evidence="3 7">3.4.21.89</ecNumber>
    </recommendedName>
</protein>
<dbReference type="GO" id="GO:0009003">
    <property type="term" value="F:signal peptidase activity"/>
    <property type="evidence" value="ECO:0007669"/>
    <property type="project" value="UniProtKB-EC"/>
</dbReference>
<dbReference type="GO" id="GO:0006465">
    <property type="term" value="P:signal peptide processing"/>
    <property type="evidence" value="ECO:0007669"/>
    <property type="project" value="InterPro"/>
</dbReference>
<dbReference type="InterPro" id="IPR036286">
    <property type="entry name" value="LexA/Signal_pep-like_sf"/>
</dbReference>
<dbReference type="PRINTS" id="PR00727">
    <property type="entry name" value="LEADERPTASE"/>
</dbReference>
<dbReference type="Proteomes" id="UP000318626">
    <property type="component" value="Chromosome"/>
</dbReference>
<dbReference type="KEGG" id="bvo:Pan97_12640"/>
<evidence type="ECO:0000256" key="3">
    <source>
        <dbReference type="ARBA" id="ARBA00013208"/>
    </source>
</evidence>
<dbReference type="InterPro" id="IPR000223">
    <property type="entry name" value="Pept_S26A_signal_pept_1"/>
</dbReference>
<keyword evidence="7" id="KW-0645">Protease</keyword>
<dbReference type="NCBIfam" id="TIGR02227">
    <property type="entry name" value="sigpep_I_bact"/>
    <property type="match status" value="1"/>
</dbReference>
<comment type="subcellular location">
    <subcellularLocation>
        <location evidence="7">Membrane</location>
        <topology evidence="7">Single-pass type II membrane protein</topology>
    </subcellularLocation>
</comment>
<sequence length="197" mass="22350">MPEPENPNQNNSPVRSRFTSIFRGSLRWIERGLAGFGAMVAIYWLTMDVSVVLSPSMQPTLKGTNPDNGDRVITEKVSRWYRTPRRWEVITFITDSGEKRMKRVAGLPGESIQMLRNGELLIDGQPVECPESLDLKYLRFGNLIEGKPVPCGDGYYVLGDDLKDSDDSRFNGPVPSHRIMGRAWLIVWPMSRVGWVH</sequence>
<dbReference type="EMBL" id="CP036289">
    <property type="protein sequence ID" value="QDU74257.1"/>
    <property type="molecule type" value="Genomic_DNA"/>
</dbReference>
<dbReference type="AlphaFoldDB" id="A0A518C4V6"/>
<evidence type="ECO:0000256" key="6">
    <source>
        <dbReference type="PIRSR" id="PIRSR600223-1"/>
    </source>
</evidence>
<keyword evidence="5 7" id="KW-0378">Hydrolase</keyword>
<reference evidence="10" key="1">
    <citation type="submission" date="2019-02" db="EMBL/GenBank/DDBJ databases">
        <title>Deep-cultivation of Planctomycetes and their phenomic and genomic characterization uncovers novel biology.</title>
        <authorList>
            <person name="Wiegand S."/>
            <person name="Jogler M."/>
            <person name="Boedeker C."/>
            <person name="Pinto D."/>
            <person name="Vollmers J."/>
            <person name="Rivas-Marin E."/>
            <person name="Kohn T."/>
            <person name="Peeters S.H."/>
            <person name="Heuer A."/>
            <person name="Rast P."/>
            <person name="Oberbeckmann S."/>
            <person name="Bunk B."/>
            <person name="Jeske O."/>
            <person name="Meyerdierks A."/>
            <person name="Storesund J.E."/>
            <person name="Kallscheuer N."/>
            <person name="Luecker S."/>
            <person name="Lage O.M."/>
            <person name="Pohl T."/>
            <person name="Merkel B.J."/>
            <person name="Hornburger P."/>
            <person name="Mueller R.-W."/>
            <person name="Bruemmer F."/>
            <person name="Labrenz M."/>
            <person name="Spormann A.M."/>
            <person name="Op den Camp H."/>
            <person name="Overmann J."/>
            <person name="Amann R."/>
            <person name="Jetten M.S.M."/>
            <person name="Mascher T."/>
            <person name="Medema M.H."/>
            <person name="Devos D.P."/>
            <person name="Kaster A.-K."/>
            <person name="Ovreas L."/>
            <person name="Rohde M."/>
            <person name="Galperin M.Y."/>
            <person name="Jogler C."/>
        </authorList>
    </citation>
    <scope>NUCLEOTIDE SEQUENCE [LARGE SCALE GENOMIC DNA]</scope>
    <source>
        <strain evidence="10">Pan97</strain>
    </source>
</reference>
<accession>A0A518C4V6</accession>
<dbReference type="GO" id="GO:0016020">
    <property type="term" value="C:membrane"/>
    <property type="evidence" value="ECO:0007669"/>
    <property type="project" value="UniProtKB-SubCell"/>
</dbReference>
<dbReference type="PANTHER" id="PTHR43390:SF1">
    <property type="entry name" value="CHLOROPLAST PROCESSING PEPTIDASE"/>
    <property type="match status" value="1"/>
</dbReference>
<keyword evidence="10" id="KW-1185">Reference proteome</keyword>
<feature type="active site" evidence="6">
    <location>
        <position position="102"/>
    </location>
</feature>
<dbReference type="GO" id="GO:0004252">
    <property type="term" value="F:serine-type endopeptidase activity"/>
    <property type="evidence" value="ECO:0007669"/>
    <property type="project" value="InterPro"/>
</dbReference>
<evidence type="ECO:0000313" key="10">
    <source>
        <dbReference type="Proteomes" id="UP000318626"/>
    </source>
</evidence>
<dbReference type="Gene3D" id="2.10.109.10">
    <property type="entry name" value="Umud Fragment, subunit A"/>
    <property type="match status" value="1"/>
</dbReference>
<evidence type="ECO:0000256" key="7">
    <source>
        <dbReference type="RuleBase" id="RU362042"/>
    </source>
</evidence>
<evidence type="ECO:0000256" key="5">
    <source>
        <dbReference type="ARBA" id="ARBA00022801"/>
    </source>
</evidence>
<evidence type="ECO:0000259" key="8">
    <source>
        <dbReference type="Pfam" id="PF10502"/>
    </source>
</evidence>
<evidence type="ECO:0000313" key="9">
    <source>
        <dbReference type="EMBL" id="QDU74257.1"/>
    </source>
</evidence>
<proteinExistence type="inferred from homology"/>
<evidence type="ECO:0000256" key="1">
    <source>
        <dbReference type="ARBA" id="ARBA00000677"/>
    </source>
</evidence>
<evidence type="ECO:0000256" key="4">
    <source>
        <dbReference type="ARBA" id="ARBA00019232"/>
    </source>
</evidence>
<dbReference type="CDD" id="cd06530">
    <property type="entry name" value="S26_SPase_I"/>
    <property type="match status" value="1"/>
</dbReference>
<dbReference type="Pfam" id="PF10502">
    <property type="entry name" value="Peptidase_S26"/>
    <property type="match status" value="1"/>
</dbReference>
<dbReference type="InterPro" id="IPR019757">
    <property type="entry name" value="Pept_S26A_signal_pept_1_Lys-AS"/>
</dbReference>